<dbReference type="GO" id="GO:0016887">
    <property type="term" value="F:ATP hydrolysis activity"/>
    <property type="evidence" value="ECO:0007669"/>
    <property type="project" value="TreeGrafter"/>
</dbReference>
<organism evidence="3 4">
    <name type="scientific">Nocardioides ginsengisegetis</name>
    <dbReference type="NCBI Taxonomy" id="661491"/>
    <lineage>
        <taxon>Bacteria</taxon>
        <taxon>Bacillati</taxon>
        <taxon>Actinomycetota</taxon>
        <taxon>Actinomycetes</taxon>
        <taxon>Propionibacteriales</taxon>
        <taxon>Nocardioidaceae</taxon>
        <taxon>Nocardioides</taxon>
    </lineage>
</organism>
<reference evidence="3 4" key="1">
    <citation type="submission" date="2020-07" db="EMBL/GenBank/DDBJ databases">
        <title>Sequencing the genomes of 1000 actinobacteria strains.</title>
        <authorList>
            <person name="Klenk H.-P."/>
        </authorList>
    </citation>
    <scope>NUCLEOTIDE SEQUENCE [LARGE SCALE GENOMIC DNA]</scope>
    <source>
        <strain evidence="3 4">DSM 21349</strain>
    </source>
</reference>
<dbReference type="RefSeq" id="WP_182538029.1">
    <property type="nucleotide sequence ID" value="NZ_JACGXA010000001.1"/>
</dbReference>
<dbReference type="Proteomes" id="UP000580910">
    <property type="component" value="Unassembled WGS sequence"/>
</dbReference>
<dbReference type="AlphaFoldDB" id="A0A7W3P910"/>
<feature type="region of interest" description="Disordered" evidence="1">
    <location>
        <begin position="372"/>
        <end position="397"/>
    </location>
</feature>
<dbReference type="EMBL" id="JACGXA010000001">
    <property type="protein sequence ID" value="MBA8803190.1"/>
    <property type="molecule type" value="Genomic_DNA"/>
</dbReference>
<dbReference type="GO" id="GO:0051782">
    <property type="term" value="P:negative regulation of cell division"/>
    <property type="evidence" value="ECO:0007669"/>
    <property type="project" value="TreeGrafter"/>
</dbReference>
<dbReference type="InterPro" id="IPR002586">
    <property type="entry name" value="CobQ/CobB/MinD/ParA_Nub-bd_dom"/>
</dbReference>
<evidence type="ECO:0000313" key="4">
    <source>
        <dbReference type="Proteomes" id="UP000580910"/>
    </source>
</evidence>
<evidence type="ECO:0000313" key="3">
    <source>
        <dbReference type="EMBL" id="MBA8803190.1"/>
    </source>
</evidence>
<dbReference type="GO" id="GO:0005829">
    <property type="term" value="C:cytosol"/>
    <property type="evidence" value="ECO:0007669"/>
    <property type="project" value="TreeGrafter"/>
</dbReference>
<comment type="caution">
    <text evidence="3">The sequence shown here is derived from an EMBL/GenBank/DDBJ whole genome shotgun (WGS) entry which is preliminary data.</text>
</comment>
<evidence type="ECO:0000256" key="1">
    <source>
        <dbReference type="SAM" id="MobiDB-lite"/>
    </source>
</evidence>
<dbReference type="InterPro" id="IPR050625">
    <property type="entry name" value="ParA/MinD_ATPase"/>
</dbReference>
<name>A0A7W3P910_9ACTN</name>
<dbReference type="GO" id="GO:0009898">
    <property type="term" value="C:cytoplasmic side of plasma membrane"/>
    <property type="evidence" value="ECO:0007669"/>
    <property type="project" value="TreeGrafter"/>
</dbReference>
<dbReference type="PANTHER" id="PTHR43384">
    <property type="entry name" value="SEPTUM SITE-DETERMINING PROTEIN MIND HOMOLOG, CHLOROPLASTIC-RELATED"/>
    <property type="match status" value="1"/>
</dbReference>
<feature type="domain" description="CobQ/CobB/MinD/ParA nucleotide binding" evidence="2">
    <location>
        <begin position="135"/>
        <end position="345"/>
    </location>
</feature>
<accession>A0A7W3P910</accession>
<keyword evidence="4" id="KW-1185">Reference proteome</keyword>
<dbReference type="Pfam" id="PF01656">
    <property type="entry name" value="CbiA"/>
    <property type="match status" value="1"/>
</dbReference>
<gene>
    <name evidence="3" type="ORF">FB382_001481</name>
</gene>
<protein>
    <submittedName>
        <fullName evidence="3">Pilus assembly protein CpaE</fullName>
    </submittedName>
</protein>
<dbReference type="GO" id="GO:0005524">
    <property type="term" value="F:ATP binding"/>
    <property type="evidence" value="ECO:0007669"/>
    <property type="project" value="TreeGrafter"/>
</dbReference>
<dbReference type="SUPFAM" id="SSF52540">
    <property type="entry name" value="P-loop containing nucleoside triphosphate hydrolases"/>
    <property type="match status" value="1"/>
</dbReference>
<proteinExistence type="predicted"/>
<evidence type="ECO:0000259" key="2">
    <source>
        <dbReference type="Pfam" id="PF01656"/>
    </source>
</evidence>
<dbReference type="InterPro" id="IPR027417">
    <property type="entry name" value="P-loop_NTPase"/>
</dbReference>
<dbReference type="PANTHER" id="PTHR43384:SF13">
    <property type="entry name" value="SLR0110 PROTEIN"/>
    <property type="match status" value="1"/>
</dbReference>
<feature type="compositionally biased region" description="Basic residues" evidence="1">
    <location>
        <begin position="381"/>
        <end position="390"/>
    </location>
</feature>
<dbReference type="Gene3D" id="3.40.50.300">
    <property type="entry name" value="P-loop containing nucleotide triphosphate hydrolases"/>
    <property type="match status" value="1"/>
</dbReference>
<sequence length="397" mass="42155">MTVLVEQDPTLVDLLRAAVSDGVSVLAGVDQVEDHLRRHRGEHVVVLGPSVSDVDAAAFAEQNRVLRPSLGVILVRPAVDSTVLADALRSGMSQVVETRDGIGLQDAVRRAQELALAMDEGRRQHVEPNAKGSLVTVFSTKGGVGKSLVATNVGAALADQGHRVCVVDLDVHGGDVAIMLQLTPQHTLADLARMHGALDAAGVESLLTQHSERLFVLAAPVQLGSTVPAESIGSVLAILKGLFDIVVVDTSGAFDDYGLHAFDHSELLVLVGTLDIPALKSLKLAVGTLDLLNFPRDRWRLLLNRADAKVGLSIQEFEDTLGLKVTASVPSNRDVLAAVNRGEPIVLAKSTHEVSKVLSSFATGLARDLSLNPEAAEPPRRSHRAMLRRGSRSEKVA</sequence>